<dbReference type="EMBL" id="JBAJEX010000008">
    <property type="protein sequence ID" value="MEO1767590.1"/>
    <property type="molecule type" value="Genomic_DNA"/>
</dbReference>
<evidence type="ECO:0000256" key="7">
    <source>
        <dbReference type="PROSITE-ProRule" id="PRU00473"/>
    </source>
</evidence>
<dbReference type="Gene3D" id="3.30.1330.60">
    <property type="entry name" value="OmpA-like domain"/>
    <property type="match status" value="1"/>
</dbReference>
<dbReference type="PROSITE" id="PS51123">
    <property type="entry name" value="OMPA_2"/>
    <property type="match status" value="1"/>
</dbReference>
<keyword evidence="12" id="KW-1185">Reference proteome</keyword>
<proteinExistence type="inferred from homology"/>
<feature type="region of interest" description="Disordered" evidence="8">
    <location>
        <begin position="73"/>
        <end position="100"/>
    </location>
</feature>
<feature type="domain" description="OmpA-like" evidence="10">
    <location>
        <begin position="133"/>
        <end position="253"/>
    </location>
</feature>
<organism evidence="11 12">
    <name type="scientific">Thiobacter aerophilum</name>
    <dbReference type="NCBI Taxonomy" id="3121275"/>
    <lineage>
        <taxon>Bacteria</taxon>
        <taxon>Pseudomonadati</taxon>
        <taxon>Pseudomonadota</taxon>
        <taxon>Betaproteobacteria</taxon>
        <taxon>Burkholderiales</taxon>
        <taxon>Thiobacteraceae</taxon>
        <taxon>Thiobacter</taxon>
    </lineage>
</organism>
<keyword evidence="3" id="KW-1003">Cell membrane</keyword>
<keyword evidence="11" id="KW-0282">Flagellum</keyword>
<comment type="subcellular location">
    <subcellularLocation>
        <location evidence="1">Cell membrane</location>
        <topology evidence="1">Single-pass membrane protein</topology>
    </subcellularLocation>
</comment>
<name>A0ABV0EG14_9BURK</name>
<feature type="compositionally biased region" description="Basic and acidic residues" evidence="8">
    <location>
        <begin position="90"/>
        <end position="100"/>
    </location>
</feature>
<evidence type="ECO:0000256" key="1">
    <source>
        <dbReference type="ARBA" id="ARBA00004162"/>
    </source>
</evidence>
<dbReference type="InterPro" id="IPR050330">
    <property type="entry name" value="Bact_OuterMem_StrucFunc"/>
</dbReference>
<dbReference type="PANTHER" id="PTHR30329:SF20">
    <property type="entry name" value="EXPORTED PROTEIN"/>
    <property type="match status" value="1"/>
</dbReference>
<keyword evidence="5 9" id="KW-1133">Transmembrane helix</keyword>
<dbReference type="NCBIfam" id="NF006541">
    <property type="entry name" value="PRK09038.1"/>
    <property type="match status" value="1"/>
</dbReference>
<keyword evidence="11" id="KW-0969">Cilium</keyword>
<keyword evidence="11" id="KW-0966">Cell projection</keyword>
<evidence type="ECO:0000256" key="9">
    <source>
        <dbReference type="SAM" id="Phobius"/>
    </source>
</evidence>
<keyword evidence="6 7" id="KW-0472">Membrane</keyword>
<dbReference type="InterPro" id="IPR006665">
    <property type="entry name" value="OmpA-like"/>
</dbReference>
<feature type="transmembrane region" description="Helical" evidence="9">
    <location>
        <begin position="20"/>
        <end position="40"/>
    </location>
</feature>
<dbReference type="RefSeq" id="WP_347308700.1">
    <property type="nucleotide sequence ID" value="NZ_JBAJEX010000008.1"/>
</dbReference>
<protein>
    <submittedName>
        <fullName evidence="11">Flagellar motor protein MotD</fullName>
    </submittedName>
</protein>
<evidence type="ECO:0000256" key="8">
    <source>
        <dbReference type="SAM" id="MobiDB-lite"/>
    </source>
</evidence>
<dbReference type="SUPFAM" id="SSF103088">
    <property type="entry name" value="OmpA-like"/>
    <property type="match status" value="1"/>
</dbReference>
<evidence type="ECO:0000256" key="4">
    <source>
        <dbReference type="ARBA" id="ARBA00022692"/>
    </source>
</evidence>
<dbReference type="PANTHER" id="PTHR30329">
    <property type="entry name" value="STATOR ELEMENT OF FLAGELLAR MOTOR COMPLEX"/>
    <property type="match status" value="1"/>
</dbReference>
<accession>A0ABV0EG14</accession>
<dbReference type="InterPro" id="IPR025713">
    <property type="entry name" value="MotB-like_N_dom"/>
</dbReference>
<evidence type="ECO:0000313" key="12">
    <source>
        <dbReference type="Proteomes" id="UP001482231"/>
    </source>
</evidence>
<keyword evidence="4 9" id="KW-0812">Transmembrane</keyword>
<comment type="similarity">
    <text evidence="2">Belongs to the MotB family.</text>
</comment>
<reference evidence="11 12" key="1">
    <citation type="submission" date="2024-02" db="EMBL/GenBank/DDBJ databases">
        <title>New thermophilic sulfur-oxidizing bacteria from a hot springs of the Uzon caldera (Kamchatka, Russia).</title>
        <authorList>
            <person name="Dukat A.M."/>
            <person name="Elcheninov A.G."/>
            <person name="Frolov E.N."/>
        </authorList>
    </citation>
    <scope>NUCLEOTIDE SEQUENCE [LARGE SCALE GENOMIC DNA]</scope>
    <source>
        <strain evidence="11 12">AK1</strain>
    </source>
</reference>
<dbReference type="InterPro" id="IPR036737">
    <property type="entry name" value="OmpA-like_sf"/>
</dbReference>
<dbReference type="Pfam" id="PF13677">
    <property type="entry name" value="MotB_plug"/>
    <property type="match status" value="1"/>
</dbReference>
<dbReference type="Pfam" id="PF00691">
    <property type="entry name" value="OmpA"/>
    <property type="match status" value="1"/>
</dbReference>
<evidence type="ECO:0000256" key="3">
    <source>
        <dbReference type="ARBA" id="ARBA00022475"/>
    </source>
</evidence>
<gene>
    <name evidence="11" type="primary">motD</name>
    <name evidence="11" type="ORF">V6E02_10245</name>
</gene>
<evidence type="ECO:0000256" key="6">
    <source>
        <dbReference type="ARBA" id="ARBA00023136"/>
    </source>
</evidence>
<sequence>MSPRMRRKRHEDHENHERWLVSYADFITLLFAFFVVMYAISSINEGKYRVLSDALINAFRNAPSSINPVEFEARLSPGTGTQPIKAAPVKRPDSEPDPRLRKQTENMKRIAQDLLQVMAPLIKEGQVRVTQSQRGVTIEINAAVLFPPGSATLQGEPVKVLAAVAKLLAQVPNKIQVEGHTDDSPINTALYPSNWELSTARAASVVRLFEANGVSPDRLVAVGYADNRPLAPNTDEQNRARNRRVTLLVIAETPEKVKDIPIAGVLDNRNGK</sequence>
<comment type="caution">
    <text evidence="11">The sequence shown here is derived from an EMBL/GenBank/DDBJ whole genome shotgun (WGS) entry which is preliminary data.</text>
</comment>
<dbReference type="CDD" id="cd07185">
    <property type="entry name" value="OmpA_C-like"/>
    <property type="match status" value="1"/>
</dbReference>
<evidence type="ECO:0000259" key="10">
    <source>
        <dbReference type="PROSITE" id="PS51123"/>
    </source>
</evidence>
<evidence type="ECO:0000256" key="5">
    <source>
        <dbReference type="ARBA" id="ARBA00022989"/>
    </source>
</evidence>
<evidence type="ECO:0000256" key="2">
    <source>
        <dbReference type="ARBA" id="ARBA00008914"/>
    </source>
</evidence>
<dbReference type="Proteomes" id="UP001482231">
    <property type="component" value="Unassembled WGS sequence"/>
</dbReference>
<evidence type="ECO:0000313" key="11">
    <source>
        <dbReference type="EMBL" id="MEO1767590.1"/>
    </source>
</evidence>